<sequence>MSPHLLEVEDLAVHYRVRRSVVRAVESASFTVAEGETVAIVGESGSGKSTTAYALLGLLPRSAGVTRGRIGFGGRDLAGLPERRWRELRGREIALIPQDPGTSLNPVQRIGAQVAEALRLSGEADRRAARARTLELLADAGLPDPGVQARQYPSQLSGGMRQRVLIAIAIAARPRLIVADEPTSALDVTVQRRILDHVGGLVRDSGTGLLLITHDLGVAAERADRVLVMRAGTIVEQGTPDEVLSDPRDPYTRALIDAAPSLAQAPRRRRLELTAIPGGAPGDPFAPTPGPAAKAEANGQANGEPVVRVEGLTKEFRLPRSSGRPGTLRAVDGVGFAIPRGRTYGLVGESGSGKSTTARLILRLADPTGGRVYLGGEDITGTRGSAQRLLRRRMQIVHQNPFASLDPRRSVEQLVTDPLASFGLGSRAQRRRRAAELVDLVALPASVLARRPAELSGGQRQRVAIARALVLNPELVVCDEPVSALDVSVQAQILDLLAALQAELGVSYLFISHDLAVVRHIADEVGVLHRGRLVESGPTERIFAGARHAYTRELLDAIPGRR</sequence>
<comment type="caution">
    <text evidence="6">The sequence shown here is derived from an EMBL/GenBank/DDBJ whole genome shotgun (WGS) entry which is preliminary data.</text>
</comment>
<dbReference type="PROSITE" id="PS00211">
    <property type="entry name" value="ABC_TRANSPORTER_1"/>
    <property type="match status" value="2"/>
</dbReference>
<comment type="similarity">
    <text evidence="1">Belongs to the ABC transporter superfamily.</text>
</comment>
<dbReference type="PANTHER" id="PTHR43776">
    <property type="entry name" value="TRANSPORT ATP-BINDING PROTEIN"/>
    <property type="match status" value="1"/>
</dbReference>
<evidence type="ECO:0000256" key="3">
    <source>
        <dbReference type="ARBA" id="ARBA00022741"/>
    </source>
</evidence>
<organism evidence="6 7">
    <name type="scientific">Actinomadura fibrosa</name>
    <dbReference type="NCBI Taxonomy" id="111802"/>
    <lineage>
        <taxon>Bacteria</taxon>
        <taxon>Bacillati</taxon>
        <taxon>Actinomycetota</taxon>
        <taxon>Actinomycetes</taxon>
        <taxon>Streptosporangiales</taxon>
        <taxon>Thermomonosporaceae</taxon>
        <taxon>Actinomadura</taxon>
    </lineage>
</organism>
<protein>
    <submittedName>
        <fullName evidence="6">Dipeptide ABC transporter ATP-binding protein</fullName>
    </submittedName>
</protein>
<keyword evidence="3" id="KW-0547">Nucleotide-binding</keyword>
<evidence type="ECO:0000256" key="1">
    <source>
        <dbReference type="ARBA" id="ARBA00005417"/>
    </source>
</evidence>
<dbReference type="InterPro" id="IPR003593">
    <property type="entry name" value="AAA+_ATPase"/>
</dbReference>
<dbReference type="SUPFAM" id="SSF52540">
    <property type="entry name" value="P-loop containing nucleoside triphosphate hydrolases"/>
    <property type="match status" value="2"/>
</dbReference>
<dbReference type="Proteomes" id="UP001597063">
    <property type="component" value="Unassembled WGS sequence"/>
</dbReference>
<keyword evidence="2" id="KW-0813">Transport</keyword>
<accession>A0ABW2Y2A2</accession>
<dbReference type="CDD" id="cd03257">
    <property type="entry name" value="ABC_NikE_OppD_transporters"/>
    <property type="match status" value="2"/>
</dbReference>
<name>A0ABW2Y2A2_9ACTN</name>
<keyword evidence="4 6" id="KW-0067">ATP-binding</keyword>
<evidence type="ECO:0000256" key="4">
    <source>
        <dbReference type="ARBA" id="ARBA00022840"/>
    </source>
</evidence>
<dbReference type="SMART" id="SM00382">
    <property type="entry name" value="AAA"/>
    <property type="match status" value="2"/>
</dbReference>
<dbReference type="EMBL" id="JBHTGP010000034">
    <property type="protein sequence ID" value="MFD0691913.1"/>
    <property type="molecule type" value="Genomic_DNA"/>
</dbReference>
<dbReference type="NCBIfam" id="NF007739">
    <property type="entry name" value="PRK10419.1"/>
    <property type="match status" value="2"/>
</dbReference>
<dbReference type="Pfam" id="PF00005">
    <property type="entry name" value="ABC_tran"/>
    <property type="match status" value="2"/>
</dbReference>
<dbReference type="InterPro" id="IPR003439">
    <property type="entry name" value="ABC_transporter-like_ATP-bd"/>
</dbReference>
<gene>
    <name evidence="6" type="ORF">ACFQZM_46000</name>
</gene>
<evidence type="ECO:0000259" key="5">
    <source>
        <dbReference type="PROSITE" id="PS50893"/>
    </source>
</evidence>
<evidence type="ECO:0000313" key="7">
    <source>
        <dbReference type="Proteomes" id="UP001597063"/>
    </source>
</evidence>
<feature type="domain" description="ABC transporter" evidence="5">
    <location>
        <begin position="307"/>
        <end position="555"/>
    </location>
</feature>
<dbReference type="InterPro" id="IPR017871">
    <property type="entry name" value="ABC_transporter-like_CS"/>
</dbReference>
<dbReference type="PROSITE" id="PS50893">
    <property type="entry name" value="ABC_TRANSPORTER_2"/>
    <property type="match status" value="2"/>
</dbReference>
<evidence type="ECO:0000256" key="2">
    <source>
        <dbReference type="ARBA" id="ARBA00022448"/>
    </source>
</evidence>
<dbReference type="PANTHER" id="PTHR43776:SF7">
    <property type="entry name" value="D,D-DIPEPTIDE TRANSPORT ATP-BINDING PROTEIN DDPF-RELATED"/>
    <property type="match status" value="1"/>
</dbReference>
<feature type="domain" description="ABC transporter" evidence="5">
    <location>
        <begin position="6"/>
        <end position="256"/>
    </location>
</feature>
<reference evidence="7" key="1">
    <citation type="journal article" date="2019" name="Int. J. Syst. Evol. Microbiol.">
        <title>The Global Catalogue of Microorganisms (GCM) 10K type strain sequencing project: providing services to taxonomists for standard genome sequencing and annotation.</title>
        <authorList>
            <consortium name="The Broad Institute Genomics Platform"/>
            <consortium name="The Broad Institute Genome Sequencing Center for Infectious Disease"/>
            <person name="Wu L."/>
            <person name="Ma J."/>
        </authorList>
    </citation>
    <scope>NUCLEOTIDE SEQUENCE [LARGE SCALE GENOMIC DNA]</scope>
    <source>
        <strain evidence="7">JCM 9371</strain>
    </source>
</reference>
<dbReference type="NCBIfam" id="NF008453">
    <property type="entry name" value="PRK11308.1"/>
    <property type="match status" value="2"/>
</dbReference>
<dbReference type="GO" id="GO:0005524">
    <property type="term" value="F:ATP binding"/>
    <property type="evidence" value="ECO:0007669"/>
    <property type="project" value="UniProtKB-KW"/>
</dbReference>
<dbReference type="RefSeq" id="WP_131759411.1">
    <property type="nucleotide sequence ID" value="NZ_CAACUY010000077.1"/>
</dbReference>
<dbReference type="Gene3D" id="3.40.50.300">
    <property type="entry name" value="P-loop containing nucleotide triphosphate hydrolases"/>
    <property type="match status" value="2"/>
</dbReference>
<keyword evidence="7" id="KW-1185">Reference proteome</keyword>
<proteinExistence type="inferred from homology"/>
<dbReference type="InterPro" id="IPR027417">
    <property type="entry name" value="P-loop_NTPase"/>
</dbReference>
<dbReference type="InterPro" id="IPR013563">
    <property type="entry name" value="Oligopep_ABC_C"/>
</dbReference>
<evidence type="ECO:0000313" key="6">
    <source>
        <dbReference type="EMBL" id="MFD0691913.1"/>
    </source>
</evidence>
<dbReference type="InterPro" id="IPR050319">
    <property type="entry name" value="ABC_transp_ATP-bind"/>
</dbReference>
<dbReference type="Pfam" id="PF08352">
    <property type="entry name" value="oligo_HPY"/>
    <property type="match status" value="2"/>
</dbReference>